<dbReference type="Gene3D" id="1.10.10.10">
    <property type="entry name" value="Winged helix-like DNA-binding domain superfamily/Winged helix DNA-binding domain"/>
    <property type="match status" value="1"/>
</dbReference>
<dbReference type="InterPro" id="IPR036631">
    <property type="entry name" value="MGMT_N_sf"/>
</dbReference>
<keyword evidence="2" id="KW-0489">Methyltransferase</keyword>
<dbReference type="InterPro" id="IPR001497">
    <property type="entry name" value="MethylDNA_cys_MeTrfase_AS"/>
</dbReference>
<evidence type="ECO:0000256" key="1">
    <source>
        <dbReference type="ARBA" id="ARBA00001286"/>
    </source>
</evidence>
<keyword evidence="4" id="KW-0227">DNA damage</keyword>
<name>A0A1Y2JN44_BRAJP</name>
<dbReference type="SUPFAM" id="SSF53155">
    <property type="entry name" value="Methylated DNA-protein cysteine methyltransferase domain"/>
    <property type="match status" value="1"/>
</dbReference>
<comment type="catalytic activity">
    <reaction evidence="1">
        <text>a 4-O-methyl-thymidine in DNA + L-cysteinyl-[protein] = a thymidine in DNA + S-methyl-L-cysteinyl-[protein]</text>
        <dbReference type="Rhea" id="RHEA:53428"/>
        <dbReference type="Rhea" id="RHEA-COMP:10131"/>
        <dbReference type="Rhea" id="RHEA-COMP:10132"/>
        <dbReference type="Rhea" id="RHEA-COMP:13555"/>
        <dbReference type="Rhea" id="RHEA-COMP:13556"/>
        <dbReference type="ChEBI" id="CHEBI:29950"/>
        <dbReference type="ChEBI" id="CHEBI:82612"/>
        <dbReference type="ChEBI" id="CHEBI:137386"/>
        <dbReference type="ChEBI" id="CHEBI:137387"/>
        <dbReference type="EC" id="2.1.1.63"/>
    </reaction>
</comment>
<dbReference type="Proteomes" id="UP000193335">
    <property type="component" value="Unassembled WGS sequence"/>
</dbReference>
<comment type="caution">
    <text evidence="8">The sequence shown here is derived from an EMBL/GenBank/DDBJ whole genome shotgun (WGS) entry which is preliminary data.</text>
</comment>
<dbReference type="SUPFAM" id="SSF46767">
    <property type="entry name" value="Methylated DNA-protein cysteine methyltransferase, C-terminal domain"/>
    <property type="match status" value="1"/>
</dbReference>
<keyword evidence="3" id="KW-0808">Transferase</keyword>
<evidence type="ECO:0000256" key="2">
    <source>
        <dbReference type="ARBA" id="ARBA00022603"/>
    </source>
</evidence>
<feature type="domain" description="Methylated-DNA-[protein]-cysteine S-methyltransferase DNA binding" evidence="7">
    <location>
        <begin position="106"/>
        <end position="184"/>
    </location>
</feature>
<protein>
    <submittedName>
        <fullName evidence="8">LysR family transcriptional regulator</fullName>
    </submittedName>
</protein>
<comment type="catalytic activity">
    <reaction evidence="6">
        <text>a 6-O-methyl-2'-deoxyguanosine in DNA + L-cysteinyl-[protein] = S-methyl-L-cysteinyl-[protein] + a 2'-deoxyguanosine in DNA</text>
        <dbReference type="Rhea" id="RHEA:24000"/>
        <dbReference type="Rhea" id="RHEA-COMP:10131"/>
        <dbReference type="Rhea" id="RHEA-COMP:10132"/>
        <dbReference type="Rhea" id="RHEA-COMP:11367"/>
        <dbReference type="Rhea" id="RHEA-COMP:11368"/>
        <dbReference type="ChEBI" id="CHEBI:29950"/>
        <dbReference type="ChEBI" id="CHEBI:82612"/>
        <dbReference type="ChEBI" id="CHEBI:85445"/>
        <dbReference type="ChEBI" id="CHEBI:85448"/>
        <dbReference type="EC" id="2.1.1.63"/>
    </reaction>
</comment>
<dbReference type="PANTHER" id="PTHR10815:SF14">
    <property type="entry name" value="BIFUNCTIONAL TRANSCRIPTIONAL ACTIVATOR_DNA REPAIR ENZYME ADA"/>
    <property type="match status" value="1"/>
</dbReference>
<evidence type="ECO:0000256" key="3">
    <source>
        <dbReference type="ARBA" id="ARBA00022679"/>
    </source>
</evidence>
<evidence type="ECO:0000313" key="8">
    <source>
        <dbReference type="EMBL" id="OSJ32158.1"/>
    </source>
</evidence>
<dbReference type="InterPro" id="IPR036217">
    <property type="entry name" value="MethylDNA_cys_MeTrfase_DNAb"/>
</dbReference>
<evidence type="ECO:0000256" key="4">
    <source>
        <dbReference type="ARBA" id="ARBA00022763"/>
    </source>
</evidence>
<dbReference type="NCBIfam" id="TIGR00589">
    <property type="entry name" value="ogt"/>
    <property type="match status" value="1"/>
</dbReference>
<dbReference type="AlphaFoldDB" id="A0A1Y2JN44"/>
<reference evidence="8 9" key="1">
    <citation type="submission" date="2017-03" db="EMBL/GenBank/DDBJ databases">
        <title>Whole genome sequences of fourteen strains of Bradyrhizobium canariense and one strain of Bradyrhizobium japonicum isolated from Lupinus (Papilionoideae: Genisteae) species in Algeria.</title>
        <authorList>
            <person name="Crovadore J."/>
            <person name="Chekireb D."/>
            <person name="Brachmann A."/>
            <person name="Chablais R."/>
            <person name="Cochard B."/>
            <person name="Lefort F."/>
        </authorList>
    </citation>
    <scope>NUCLEOTIDE SEQUENCE [LARGE SCALE GENOMIC DNA]</scope>
    <source>
        <strain evidence="8 9">UBMA197</strain>
    </source>
</reference>
<keyword evidence="5" id="KW-0234">DNA repair</keyword>
<dbReference type="RefSeq" id="WP_085401405.1">
    <property type="nucleotide sequence ID" value="NZ_NAFL01000251.1"/>
</dbReference>
<dbReference type="GO" id="GO:0006281">
    <property type="term" value="P:DNA repair"/>
    <property type="evidence" value="ECO:0007669"/>
    <property type="project" value="UniProtKB-KW"/>
</dbReference>
<dbReference type="GO" id="GO:0003908">
    <property type="term" value="F:methylated-DNA-[protein]-cysteine S-methyltransferase activity"/>
    <property type="evidence" value="ECO:0007669"/>
    <property type="project" value="UniProtKB-EC"/>
</dbReference>
<dbReference type="Pfam" id="PF01035">
    <property type="entry name" value="DNA_binding_1"/>
    <property type="match status" value="1"/>
</dbReference>
<organism evidence="8 9">
    <name type="scientific">Bradyrhizobium japonicum</name>
    <dbReference type="NCBI Taxonomy" id="375"/>
    <lineage>
        <taxon>Bacteria</taxon>
        <taxon>Pseudomonadati</taxon>
        <taxon>Pseudomonadota</taxon>
        <taxon>Alphaproteobacteria</taxon>
        <taxon>Hyphomicrobiales</taxon>
        <taxon>Nitrobacteraceae</taxon>
        <taxon>Bradyrhizobium</taxon>
    </lineage>
</organism>
<dbReference type="PROSITE" id="PS00374">
    <property type="entry name" value="MGMT"/>
    <property type="match status" value="1"/>
</dbReference>
<accession>A0A1Y2JN44</accession>
<sequence length="186" mass="20123">MLRIERNTDMNTLAQLATDPETLLFGYGETDLGQIVVAETGRGVAALFLGEDRAKLLCDLEQAFPRARLVLDQAALETTICRACAMINTPRAAVELPLDLRGSPVEMAVWRALMSIPIGETRTYGEIARNLPIAATAQEVGAACAANRIAVAVPCHRVVKADGSVAGYRWGVKRKLHLINREGVDL</sequence>
<dbReference type="InterPro" id="IPR014048">
    <property type="entry name" value="MethylDNA_cys_MeTrfase_DNA-bd"/>
</dbReference>
<evidence type="ECO:0000256" key="6">
    <source>
        <dbReference type="ARBA" id="ARBA00049348"/>
    </source>
</evidence>
<dbReference type="PANTHER" id="PTHR10815">
    <property type="entry name" value="METHYLATED-DNA--PROTEIN-CYSTEINE METHYLTRANSFERASE"/>
    <property type="match status" value="1"/>
</dbReference>
<proteinExistence type="predicted"/>
<evidence type="ECO:0000313" key="9">
    <source>
        <dbReference type="Proteomes" id="UP000193335"/>
    </source>
</evidence>
<dbReference type="EMBL" id="NAFL01000251">
    <property type="protein sequence ID" value="OSJ32158.1"/>
    <property type="molecule type" value="Genomic_DNA"/>
</dbReference>
<dbReference type="InterPro" id="IPR036388">
    <property type="entry name" value="WH-like_DNA-bd_sf"/>
</dbReference>
<evidence type="ECO:0000259" key="7">
    <source>
        <dbReference type="Pfam" id="PF01035"/>
    </source>
</evidence>
<dbReference type="GO" id="GO:0032259">
    <property type="term" value="P:methylation"/>
    <property type="evidence" value="ECO:0007669"/>
    <property type="project" value="UniProtKB-KW"/>
</dbReference>
<dbReference type="CDD" id="cd06445">
    <property type="entry name" value="ATase"/>
    <property type="match status" value="1"/>
</dbReference>
<gene>
    <name evidence="8" type="ORF">BSZ19_20190</name>
</gene>
<evidence type="ECO:0000256" key="5">
    <source>
        <dbReference type="ARBA" id="ARBA00023204"/>
    </source>
</evidence>
<dbReference type="Gene3D" id="3.30.160.70">
    <property type="entry name" value="Methylated DNA-protein cysteine methyltransferase domain"/>
    <property type="match status" value="1"/>
</dbReference>